<dbReference type="RefSeq" id="XP_016983427.1">
    <property type="nucleotide sequence ID" value="XM_017127938.1"/>
</dbReference>
<dbReference type="GeneID" id="108047653"/>
<reference evidence="4" key="1">
    <citation type="journal article" date="2021" name="Elife">
        <title>Highly contiguous assemblies of 101 drosophilid genomes.</title>
        <authorList>
            <person name="Kim B.Y."/>
            <person name="Wang J.R."/>
            <person name="Miller D.E."/>
            <person name="Barmina O."/>
            <person name="Delaney E."/>
            <person name="Thompson A."/>
            <person name="Comeault A.A."/>
            <person name="Peede D."/>
            <person name="D'Agostino E.R."/>
            <person name="Pelaez J."/>
            <person name="Aguilar J.M."/>
            <person name="Haji D."/>
            <person name="Matsunaga T."/>
            <person name="Armstrong E.E."/>
            <person name="Zych M."/>
            <person name="Ogawa Y."/>
            <person name="Stamenkovic-Radak M."/>
            <person name="Jelic M."/>
            <person name="Veselinovic M.S."/>
            <person name="Tanaskovic M."/>
            <person name="Eric P."/>
            <person name="Gao J.J."/>
            <person name="Katoh T.K."/>
            <person name="Toda M.J."/>
            <person name="Watabe H."/>
            <person name="Watada M."/>
            <person name="Davis J.S."/>
            <person name="Moyle L.C."/>
            <person name="Manoli G."/>
            <person name="Bertolini E."/>
            <person name="Kostal V."/>
            <person name="Hawley R.S."/>
            <person name="Takahashi A."/>
            <person name="Jones C.D."/>
            <person name="Price D.K."/>
            <person name="Whiteman N."/>
            <person name="Kopp A."/>
            <person name="Matute D.R."/>
            <person name="Petrov D.A."/>
        </authorList>
    </citation>
    <scope>NUCLEOTIDE SEQUENCE [LARGE SCALE GENOMIC DNA]</scope>
</reference>
<feature type="region of interest" description="Disordered" evidence="1">
    <location>
        <begin position="594"/>
        <end position="678"/>
    </location>
</feature>
<reference evidence="3" key="3">
    <citation type="submission" date="2025-05" db="UniProtKB">
        <authorList>
            <consortium name="EnsemblMetazoa"/>
        </authorList>
    </citation>
    <scope>IDENTIFICATION</scope>
</reference>
<reference evidence="5" key="2">
    <citation type="submission" date="2025-04" db="UniProtKB">
        <authorList>
            <consortium name="RefSeq"/>
        </authorList>
    </citation>
    <scope>IDENTIFICATION</scope>
</reference>
<evidence type="ECO:0000313" key="4">
    <source>
        <dbReference type="Proteomes" id="UP001652680"/>
    </source>
</evidence>
<dbReference type="OrthoDB" id="7872265at2759"/>
<feature type="compositionally biased region" description="Polar residues" evidence="1">
    <location>
        <begin position="95"/>
        <end position="109"/>
    </location>
</feature>
<feature type="compositionally biased region" description="Basic and acidic residues" evidence="1">
    <location>
        <begin position="666"/>
        <end position="678"/>
    </location>
</feature>
<dbReference type="AlphaFoldDB" id="A0A6P4EZ69"/>
<evidence type="ECO:0000256" key="2">
    <source>
        <dbReference type="SAM" id="Phobius"/>
    </source>
</evidence>
<dbReference type="EnsemblMetazoa" id="XM_017127938.2">
    <property type="protein sequence ID" value="XP_016983427.1"/>
    <property type="gene ID" value="LOC108047653"/>
</dbReference>
<evidence type="ECO:0000256" key="1">
    <source>
        <dbReference type="SAM" id="MobiDB-lite"/>
    </source>
</evidence>
<accession>A0A6P4EZ69</accession>
<keyword evidence="4" id="KW-1185">Reference proteome</keyword>
<evidence type="ECO:0000313" key="5">
    <source>
        <dbReference type="RefSeq" id="XP_016983427.1"/>
    </source>
</evidence>
<feature type="region of interest" description="Disordered" evidence="1">
    <location>
        <begin position="26"/>
        <end position="175"/>
    </location>
</feature>
<feature type="compositionally biased region" description="Polar residues" evidence="1">
    <location>
        <begin position="164"/>
        <end position="174"/>
    </location>
</feature>
<keyword evidence="2" id="KW-0472">Membrane</keyword>
<feature type="compositionally biased region" description="Basic and acidic residues" evidence="1">
    <location>
        <begin position="621"/>
        <end position="631"/>
    </location>
</feature>
<gene>
    <name evidence="5" type="primary">LOC108047653</name>
    <name evidence="3" type="synonym">108047653</name>
</gene>
<feature type="transmembrane region" description="Helical" evidence="2">
    <location>
        <begin position="702"/>
        <end position="725"/>
    </location>
</feature>
<dbReference type="Proteomes" id="UP001652680">
    <property type="component" value="Unassembled WGS sequence"/>
</dbReference>
<feature type="compositionally biased region" description="Polar residues" evidence="1">
    <location>
        <begin position="608"/>
        <end position="620"/>
    </location>
</feature>
<name>A0A6P4EZ69_DRORH</name>
<proteinExistence type="predicted"/>
<keyword evidence="2" id="KW-0812">Transmembrane</keyword>
<organism evidence="5">
    <name type="scientific">Drosophila rhopaloa</name>
    <name type="common">Fruit fly</name>
    <dbReference type="NCBI Taxonomy" id="1041015"/>
    <lineage>
        <taxon>Eukaryota</taxon>
        <taxon>Metazoa</taxon>
        <taxon>Ecdysozoa</taxon>
        <taxon>Arthropoda</taxon>
        <taxon>Hexapoda</taxon>
        <taxon>Insecta</taxon>
        <taxon>Pterygota</taxon>
        <taxon>Neoptera</taxon>
        <taxon>Endopterygota</taxon>
        <taxon>Diptera</taxon>
        <taxon>Brachycera</taxon>
        <taxon>Muscomorpha</taxon>
        <taxon>Ephydroidea</taxon>
        <taxon>Drosophilidae</taxon>
        <taxon>Drosophila</taxon>
        <taxon>Sophophora</taxon>
    </lineage>
</organism>
<feature type="compositionally biased region" description="Polar residues" evidence="1">
    <location>
        <begin position="68"/>
        <end position="78"/>
    </location>
</feature>
<evidence type="ECO:0000313" key="3">
    <source>
        <dbReference type="EnsemblMetazoa" id="XP_016983427.1"/>
    </source>
</evidence>
<sequence>MNRNRINPMRQMDRGLQEVIQMQATAGGTQGHPQAQGGNQAQPSAAQTVRRKTTYTRTEMLSRGLPTVQKSMPVNQVSPKPRYPQPPKAVFPTTPLGQSTNVPIANSTPRRQRSFLPRVARLPTKSDKSPNRMPNRLSRETEAKLEQSQIPMGRHKNPHLMNTPHGSDSSSPARRTNAVVQDGFLSGSSSSSERRKIKLAKAIRLPDDQNKSFVYLCKPVKKVKELLTARRMRTSCEHLSQPIEGDLSLEEESIRLPRTMSEEALLSKGVGEGYGSYTLSPLEGLTQSSSTTSQLDGPTNEAMQLRQQQLEARTTLSSQERLRSQLREVRQRQRHLRQLEQDQRVKEQRQLELDQVCQNLPTLQHEIRMLQQLGEKLEVTLRVTNIPKPLTPKHRVVEDMNQHSSTLFYTPRTSPYHPDELPITKLGCLRVERIAVVQQRAKATAFIFGLVREFRIETKTLNELKTADDSQCFYLPAPRGEPPLASLIETEADPLQRTNFRKLRENPNVLLQQLRHLNAEAGRPFNLLDHDNMFFNSLAFAESKTLGGSAAEELEMATRETGGGGGGTIANYGGAIAYSRLSVRVNERQFLERSLDQGDKQLPRPPRSRSQVHNTTQTELESPRQKRKIPEPETEISSPDYTPNPSPRLTRRKKLEGSKIKASRQATREPDPKPKRTRIDIRRVAAMSPIQNRIEPKVRMQLLKTVLVGFVQVAVILVLIMAFTYPDVSCSLP</sequence>
<keyword evidence="2" id="KW-1133">Transmembrane helix</keyword>
<feature type="compositionally biased region" description="Polar residues" evidence="1">
    <location>
        <begin position="26"/>
        <end position="47"/>
    </location>
</feature>
<protein>
    <submittedName>
        <fullName evidence="5">Uncharacterized protein LOC108047653</fullName>
    </submittedName>
</protein>